<comment type="caution">
    <text evidence="10">The sequence shown here is derived from an EMBL/GenBank/DDBJ whole genome shotgun (WGS) entry which is preliminary data.</text>
</comment>
<feature type="transmembrane region" description="Helical" evidence="8">
    <location>
        <begin position="335"/>
        <end position="355"/>
    </location>
</feature>
<dbReference type="Pfam" id="PF00324">
    <property type="entry name" value="AA_permease"/>
    <property type="match status" value="1"/>
</dbReference>
<evidence type="ECO:0000256" key="3">
    <source>
        <dbReference type="ARBA" id="ARBA00022475"/>
    </source>
</evidence>
<evidence type="ECO:0000256" key="8">
    <source>
        <dbReference type="SAM" id="Phobius"/>
    </source>
</evidence>
<comment type="subcellular location">
    <subcellularLocation>
        <location evidence="1">Cell membrane</location>
        <topology evidence="1">Multi-pass membrane protein</topology>
    </subcellularLocation>
</comment>
<reference evidence="10 11" key="1">
    <citation type="submission" date="2016-01" db="EMBL/GenBank/DDBJ databases">
        <authorList>
            <person name="Mitreva M."/>
            <person name="Pepin K.H."/>
            <person name="Mihindukulasuriya K.A."/>
            <person name="Fulton R."/>
            <person name="Fronick C."/>
            <person name="O'Laughlin M."/>
            <person name="Miner T."/>
            <person name="Herter B."/>
            <person name="Rosa B.A."/>
            <person name="Cordes M."/>
            <person name="Tomlinson C."/>
            <person name="Wollam A."/>
            <person name="Palsikar V.B."/>
            <person name="Mardis E.R."/>
            <person name="Wilson R.K."/>
        </authorList>
    </citation>
    <scope>NUCLEOTIDE SEQUENCE [LARGE SCALE GENOMIC DNA]</scope>
    <source>
        <strain evidence="10 11">MJR7738</strain>
    </source>
</reference>
<dbReference type="InterPro" id="IPR004841">
    <property type="entry name" value="AA-permease/SLC12A_dom"/>
</dbReference>
<evidence type="ECO:0000256" key="4">
    <source>
        <dbReference type="ARBA" id="ARBA00022692"/>
    </source>
</evidence>
<evidence type="ECO:0000259" key="9">
    <source>
        <dbReference type="Pfam" id="PF00324"/>
    </source>
</evidence>
<dbReference type="AlphaFoldDB" id="A0ABD4EF81"/>
<feature type="transmembrane region" description="Helical" evidence="8">
    <location>
        <begin position="46"/>
        <end position="65"/>
    </location>
</feature>
<evidence type="ECO:0000313" key="10">
    <source>
        <dbReference type="EMBL" id="KXA38152.1"/>
    </source>
</evidence>
<dbReference type="FunFam" id="1.20.1740.10:FF:000001">
    <property type="entry name" value="Amino acid permease"/>
    <property type="match status" value="1"/>
</dbReference>
<protein>
    <submittedName>
        <fullName evidence="10">D-serine/D-alanine/glycine transporter</fullName>
    </submittedName>
</protein>
<keyword evidence="6 8" id="KW-1133">Transmembrane helix</keyword>
<name>A0ABD4EF81_STALU</name>
<feature type="transmembrane region" description="Helical" evidence="8">
    <location>
        <begin position="431"/>
        <end position="447"/>
    </location>
</feature>
<proteinExistence type="predicted"/>
<sequence length="457" mass="51261">MEDDFMAQQLQRELSNRHIQLIAIGGAIGTGLFLGSGQTISLTGPSILLAYMIIGMVLFAFMRALGELLLSNTQYNSFVDIANDFLGPFGGFVIGWTYWISWIISSMSDLTAMGQYFSFWFPNFPHWITVLSIVFMLTLFNLLGAKLFGEIEFWFAIIKIITIVAIILIGLVIILFGIHTYYGQASFTNLAQYQGLFPHGSFGFLMSFQIALYSFVGIELIGVTAGETKHPEKTIPQAINNVPVRILLFYIGSLLIIMSVIPWDKIGTNSSPFVTMFKLIGIPFAAGIVNFVVLTAAASATNSGIYSNSRILFGLAKRGLGPQPLTKTNHHGVPFIAMLISSVILLVAVLLNYIFPNAIQLFIYVTTLSTVLFIVVWSMIVVSYIKYVRQHPQQHKQNTFKLLGGQWMAYVILGVFALIFILLFFSKETRMALFISPIWFIFLFLFYRRRLATKIKE</sequence>
<keyword evidence="3" id="KW-1003">Cell membrane</keyword>
<dbReference type="PANTHER" id="PTHR43495">
    <property type="entry name" value="GABA PERMEASE"/>
    <property type="match status" value="1"/>
</dbReference>
<gene>
    <name evidence="10" type="ORF">HMPREF3225_01338</name>
</gene>
<feature type="transmembrane region" description="Helical" evidence="8">
    <location>
        <begin position="21"/>
        <end position="40"/>
    </location>
</feature>
<dbReference type="Gene3D" id="1.20.1740.10">
    <property type="entry name" value="Amino acid/polyamine transporter I"/>
    <property type="match status" value="1"/>
</dbReference>
<feature type="transmembrane region" description="Helical" evidence="8">
    <location>
        <begin position="124"/>
        <end position="144"/>
    </location>
</feature>
<keyword evidence="5" id="KW-0029">Amino-acid transport</keyword>
<organism evidence="10 11">
    <name type="scientific">Staphylococcus lugdunensis</name>
    <dbReference type="NCBI Taxonomy" id="28035"/>
    <lineage>
        <taxon>Bacteria</taxon>
        <taxon>Bacillati</taxon>
        <taxon>Bacillota</taxon>
        <taxon>Bacilli</taxon>
        <taxon>Bacillales</taxon>
        <taxon>Staphylococcaceae</taxon>
        <taxon>Staphylococcus</taxon>
    </lineage>
</organism>
<dbReference type="EMBL" id="LRQI01000056">
    <property type="protein sequence ID" value="KXA38152.1"/>
    <property type="molecule type" value="Genomic_DNA"/>
</dbReference>
<feature type="transmembrane region" description="Helical" evidence="8">
    <location>
        <begin position="361"/>
        <end position="387"/>
    </location>
</feature>
<feature type="transmembrane region" description="Helical" evidence="8">
    <location>
        <begin position="156"/>
        <end position="182"/>
    </location>
</feature>
<evidence type="ECO:0000256" key="1">
    <source>
        <dbReference type="ARBA" id="ARBA00004651"/>
    </source>
</evidence>
<evidence type="ECO:0000256" key="7">
    <source>
        <dbReference type="ARBA" id="ARBA00023136"/>
    </source>
</evidence>
<keyword evidence="7 8" id="KW-0472">Membrane</keyword>
<dbReference type="GO" id="GO:0005886">
    <property type="term" value="C:plasma membrane"/>
    <property type="evidence" value="ECO:0007669"/>
    <property type="project" value="UniProtKB-SubCell"/>
</dbReference>
<dbReference type="Proteomes" id="UP000070063">
    <property type="component" value="Unassembled WGS sequence"/>
</dbReference>
<evidence type="ECO:0000313" key="11">
    <source>
        <dbReference type="Proteomes" id="UP000070063"/>
    </source>
</evidence>
<feature type="transmembrane region" description="Helical" evidence="8">
    <location>
        <begin position="275"/>
        <end position="300"/>
    </location>
</feature>
<feature type="transmembrane region" description="Helical" evidence="8">
    <location>
        <begin position="244"/>
        <end position="263"/>
    </location>
</feature>
<evidence type="ECO:0000256" key="6">
    <source>
        <dbReference type="ARBA" id="ARBA00022989"/>
    </source>
</evidence>
<dbReference type="PANTHER" id="PTHR43495:SF2">
    <property type="entry name" value="D-SERINE_D-ALANINE_GLYCINE TRANSPORTER"/>
    <property type="match status" value="1"/>
</dbReference>
<dbReference type="GO" id="GO:0006865">
    <property type="term" value="P:amino acid transport"/>
    <property type="evidence" value="ECO:0007669"/>
    <property type="project" value="UniProtKB-KW"/>
</dbReference>
<feature type="transmembrane region" description="Helical" evidence="8">
    <location>
        <begin position="85"/>
        <end position="104"/>
    </location>
</feature>
<keyword evidence="2" id="KW-0813">Transport</keyword>
<accession>A0ABD4EF81</accession>
<feature type="transmembrane region" description="Helical" evidence="8">
    <location>
        <begin position="407"/>
        <end position="425"/>
    </location>
</feature>
<feature type="domain" description="Amino acid permease/ SLC12A" evidence="9">
    <location>
        <begin position="18"/>
        <end position="447"/>
    </location>
</feature>
<evidence type="ECO:0000256" key="2">
    <source>
        <dbReference type="ARBA" id="ARBA00022448"/>
    </source>
</evidence>
<feature type="transmembrane region" description="Helical" evidence="8">
    <location>
        <begin position="202"/>
        <end position="223"/>
    </location>
</feature>
<evidence type="ECO:0000256" key="5">
    <source>
        <dbReference type="ARBA" id="ARBA00022970"/>
    </source>
</evidence>
<dbReference type="PIRSF" id="PIRSF006060">
    <property type="entry name" value="AA_transporter"/>
    <property type="match status" value="1"/>
</dbReference>
<keyword evidence="4 8" id="KW-0812">Transmembrane</keyword>